<comment type="similarity">
    <text evidence="4">Belongs to the complex I LYR family. SDHAF1 subfamily.</text>
</comment>
<feature type="domain" description="Complex 1 LYR protein" evidence="6">
    <location>
        <begin position="86"/>
        <end position="144"/>
    </location>
</feature>
<dbReference type="InterPro" id="IPR045295">
    <property type="entry name" value="Complex1_LYR_SDHAF1_LYRM8"/>
</dbReference>
<evidence type="ECO:0000256" key="1">
    <source>
        <dbReference type="ARBA" id="ARBA00004305"/>
    </source>
</evidence>
<evidence type="ECO:0000256" key="4">
    <source>
        <dbReference type="ARBA" id="ARBA00025715"/>
    </source>
</evidence>
<keyword evidence="2" id="KW-0496">Mitochondrion</keyword>
<dbReference type="VEuPathDB" id="FungiDB:H310_13152"/>
<proteinExistence type="inferred from homology"/>
<organism evidence="7">
    <name type="scientific">Aphanomyces invadans</name>
    <dbReference type="NCBI Taxonomy" id="157072"/>
    <lineage>
        <taxon>Eukaryota</taxon>
        <taxon>Sar</taxon>
        <taxon>Stramenopiles</taxon>
        <taxon>Oomycota</taxon>
        <taxon>Saprolegniomycetes</taxon>
        <taxon>Saprolegniales</taxon>
        <taxon>Verrucalvaceae</taxon>
        <taxon>Aphanomyces</taxon>
    </lineage>
</organism>
<evidence type="ECO:0000256" key="3">
    <source>
        <dbReference type="ARBA" id="ARBA00023186"/>
    </source>
</evidence>
<dbReference type="GO" id="GO:0005759">
    <property type="term" value="C:mitochondrial matrix"/>
    <property type="evidence" value="ECO:0007669"/>
    <property type="project" value="UniProtKB-SubCell"/>
</dbReference>
<sequence>MQQLAARGRRPFLSRPWQLAPAPRMHSGVNHDHSHDHSHDHDHSHNHSHDHDPNGHDDENLAIGPTPPLNMAVHSFKTNHSGLQMQVLGLYKKCLVAAKEKEKNGATDNIEFVRQKFREDAASVGRMDFQKIEYLIRKGERQVKQYRQVKSATFATPRRASLT</sequence>
<name>A0A024TEY8_9STRA</name>
<dbReference type="InterPro" id="IPR008011">
    <property type="entry name" value="Complex1_LYR_dom"/>
</dbReference>
<dbReference type="AlphaFoldDB" id="A0A024TEY8"/>
<dbReference type="OrthoDB" id="273010at2759"/>
<evidence type="ECO:0000259" key="6">
    <source>
        <dbReference type="Pfam" id="PF05347"/>
    </source>
</evidence>
<keyword evidence="3" id="KW-0143">Chaperone</keyword>
<dbReference type="CDD" id="cd20268">
    <property type="entry name" value="Complex1_LYR_SDHAF1_LYRM8"/>
    <property type="match status" value="1"/>
</dbReference>
<dbReference type="Pfam" id="PF05347">
    <property type="entry name" value="Complex1_LYR"/>
    <property type="match status" value="1"/>
</dbReference>
<dbReference type="STRING" id="157072.A0A024TEY8"/>
<reference evidence="7" key="1">
    <citation type="submission" date="2013-12" db="EMBL/GenBank/DDBJ databases">
        <title>The Genome Sequence of Aphanomyces invadans NJM9701.</title>
        <authorList>
            <consortium name="The Broad Institute Genomics Platform"/>
            <person name="Russ C."/>
            <person name="Tyler B."/>
            <person name="van West P."/>
            <person name="Dieguez-Uribeondo J."/>
            <person name="Young S.K."/>
            <person name="Zeng Q."/>
            <person name="Gargeya S."/>
            <person name="Fitzgerald M."/>
            <person name="Abouelleil A."/>
            <person name="Alvarado L."/>
            <person name="Chapman S.B."/>
            <person name="Gainer-Dewar J."/>
            <person name="Goldberg J."/>
            <person name="Griggs A."/>
            <person name="Gujja S."/>
            <person name="Hansen M."/>
            <person name="Howarth C."/>
            <person name="Imamovic A."/>
            <person name="Ireland A."/>
            <person name="Larimer J."/>
            <person name="McCowan C."/>
            <person name="Murphy C."/>
            <person name="Pearson M."/>
            <person name="Poon T.W."/>
            <person name="Priest M."/>
            <person name="Roberts A."/>
            <person name="Saif S."/>
            <person name="Shea T."/>
            <person name="Sykes S."/>
            <person name="Wortman J."/>
            <person name="Nusbaum C."/>
            <person name="Birren B."/>
        </authorList>
    </citation>
    <scope>NUCLEOTIDE SEQUENCE [LARGE SCALE GENOMIC DNA]</scope>
    <source>
        <strain evidence="7">NJM9701</strain>
    </source>
</reference>
<dbReference type="GeneID" id="20090202"/>
<dbReference type="PANTHER" id="PTHR13675:SF1">
    <property type="entry name" value="SUCCINATE DEHYDROGENASE ASSEMBLY FACTOR 1, MITOCHONDRIAL"/>
    <property type="match status" value="1"/>
</dbReference>
<feature type="region of interest" description="Disordered" evidence="5">
    <location>
        <begin position="1"/>
        <end position="69"/>
    </location>
</feature>
<dbReference type="GO" id="GO:0034553">
    <property type="term" value="P:mitochondrial respiratory chain complex II assembly"/>
    <property type="evidence" value="ECO:0007669"/>
    <property type="project" value="InterPro"/>
</dbReference>
<evidence type="ECO:0000256" key="2">
    <source>
        <dbReference type="ARBA" id="ARBA00023128"/>
    </source>
</evidence>
<evidence type="ECO:0000256" key="5">
    <source>
        <dbReference type="SAM" id="MobiDB-lite"/>
    </source>
</evidence>
<accession>A0A024TEY8</accession>
<dbReference type="PANTHER" id="PTHR13675">
    <property type="entry name" value="LYR MOTIF-CONTAINING PROTEIN 2"/>
    <property type="match status" value="1"/>
</dbReference>
<dbReference type="RefSeq" id="XP_008878761.1">
    <property type="nucleotide sequence ID" value="XM_008880539.1"/>
</dbReference>
<protein>
    <recommendedName>
        <fullName evidence="6">Complex 1 LYR protein domain-containing protein</fullName>
    </recommendedName>
</protein>
<dbReference type="eggNOG" id="ENOG502S88D">
    <property type="taxonomic scope" value="Eukaryota"/>
</dbReference>
<dbReference type="EMBL" id="KI913998">
    <property type="protein sequence ID" value="ETV92725.1"/>
    <property type="molecule type" value="Genomic_DNA"/>
</dbReference>
<evidence type="ECO:0000313" key="7">
    <source>
        <dbReference type="EMBL" id="ETV92725.1"/>
    </source>
</evidence>
<feature type="compositionally biased region" description="Basic and acidic residues" evidence="5">
    <location>
        <begin position="29"/>
        <end position="59"/>
    </location>
</feature>
<gene>
    <name evidence="7" type="ORF">H310_13152</name>
</gene>
<comment type="subcellular location">
    <subcellularLocation>
        <location evidence="1">Mitochondrion matrix</location>
    </subcellularLocation>
</comment>